<evidence type="ECO:0000313" key="3">
    <source>
        <dbReference type="Proteomes" id="UP000600139"/>
    </source>
</evidence>
<organism evidence="2 3">
    <name type="scientific">Luteolibacter yonseiensis</name>
    <dbReference type="NCBI Taxonomy" id="1144680"/>
    <lineage>
        <taxon>Bacteria</taxon>
        <taxon>Pseudomonadati</taxon>
        <taxon>Verrucomicrobiota</taxon>
        <taxon>Verrucomicrobiia</taxon>
        <taxon>Verrucomicrobiales</taxon>
        <taxon>Verrucomicrobiaceae</taxon>
        <taxon>Luteolibacter</taxon>
    </lineage>
</organism>
<dbReference type="PANTHER" id="PTHR43031">
    <property type="entry name" value="FAD-DEPENDENT OXIDOREDUCTASE"/>
    <property type="match status" value="1"/>
</dbReference>
<feature type="domain" description="Rhodanese" evidence="1">
    <location>
        <begin position="29"/>
        <end position="119"/>
    </location>
</feature>
<dbReference type="SUPFAM" id="SSF52821">
    <property type="entry name" value="Rhodanese/Cell cycle control phosphatase"/>
    <property type="match status" value="1"/>
</dbReference>
<gene>
    <name evidence="2" type="ORF">JIN84_11525</name>
</gene>
<name>A0A934R6X7_9BACT</name>
<sequence>MSGGTQLPDHRATIEISPEAVAEWIGLAPGERPRLIDCREEDELAICQITGNEWLPLGLFSISREKLSAGNARGVVVYCHHGVRSLRAAQFLRAIGVENAFSMHGGIEAWSERVDPTVARY</sequence>
<keyword evidence="3" id="KW-1185">Reference proteome</keyword>
<dbReference type="Proteomes" id="UP000600139">
    <property type="component" value="Unassembled WGS sequence"/>
</dbReference>
<evidence type="ECO:0000259" key="1">
    <source>
        <dbReference type="PROSITE" id="PS50206"/>
    </source>
</evidence>
<dbReference type="PROSITE" id="PS50206">
    <property type="entry name" value="RHODANESE_3"/>
    <property type="match status" value="1"/>
</dbReference>
<accession>A0A934R6X7</accession>
<dbReference type="RefSeq" id="WP_200351191.1">
    <property type="nucleotide sequence ID" value="NZ_BAABHZ010000006.1"/>
</dbReference>
<dbReference type="InterPro" id="IPR036873">
    <property type="entry name" value="Rhodanese-like_dom_sf"/>
</dbReference>
<dbReference type="Pfam" id="PF00581">
    <property type="entry name" value="Rhodanese"/>
    <property type="match status" value="1"/>
</dbReference>
<dbReference type="EMBL" id="JAENIK010000011">
    <property type="protein sequence ID" value="MBK1816244.1"/>
    <property type="molecule type" value="Genomic_DNA"/>
</dbReference>
<dbReference type="SMART" id="SM00450">
    <property type="entry name" value="RHOD"/>
    <property type="match status" value="1"/>
</dbReference>
<protein>
    <submittedName>
        <fullName evidence="2">Rhodanese</fullName>
    </submittedName>
</protein>
<dbReference type="Gene3D" id="3.40.250.10">
    <property type="entry name" value="Rhodanese-like domain"/>
    <property type="match status" value="1"/>
</dbReference>
<proteinExistence type="predicted"/>
<dbReference type="InterPro" id="IPR001763">
    <property type="entry name" value="Rhodanese-like_dom"/>
</dbReference>
<dbReference type="InterPro" id="IPR050229">
    <property type="entry name" value="GlpE_sulfurtransferase"/>
</dbReference>
<comment type="caution">
    <text evidence="2">The sequence shown here is derived from an EMBL/GenBank/DDBJ whole genome shotgun (WGS) entry which is preliminary data.</text>
</comment>
<dbReference type="AlphaFoldDB" id="A0A934R6X7"/>
<evidence type="ECO:0000313" key="2">
    <source>
        <dbReference type="EMBL" id="MBK1816244.1"/>
    </source>
</evidence>
<dbReference type="PANTHER" id="PTHR43031:SF17">
    <property type="entry name" value="SULFURTRANSFERASE YTWF-RELATED"/>
    <property type="match status" value="1"/>
</dbReference>
<reference evidence="2" key="1">
    <citation type="submission" date="2021-01" db="EMBL/GenBank/DDBJ databases">
        <title>Modified the classification status of verrucomicrobia.</title>
        <authorList>
            <person name="Feng X."/>
        </authorList>
    </citation>
    <scope>NUCLEOTIDE SEQUENCE</scope>
    <source>
        <strain evidence="2">JCM 18052</strain>
    </source>
</reference>